<name>A0A444JN88_9GAMM</name>
<dbReference type="RefSeq" id="WP_128784817.1">
    <property type="nucleotide sequence ID" value="NZ_RJLM01000006.1"/>
</dbReference>
<dbReference type="PROSITE" id="PS51257">
    <property type="entry name" value="PROKAR_LIPOPROTEIN"/>
    <property type="match status" value="1"/>
</dbReference>
<dbReference type="AlphaFoldDB" id="A0A444JN88"/>
<evidence type="ECO:0000313" key="2">
    <source>
        <dbReference type="Proteomes" id="UP000287563"/>
    </source>
</evidence>
<accession>A0A444JN88</accession>
<reference evidence="1 2" key="1">
    <citation type="submission" date="2018-11" db="EMBL/GenBank/DDBJ databases">
        <title>Photobacterium sp. BEI247 sp. nov., a marine bacterium isolated from Yongle Blue Hole in the South China Sea.</title>
        <authorList>
            <person name="Wang X."/>
        </authorList>
    </citation>
    <scope>NUCLEOTIDE SEQUENCE [LARGE SCALE GENOMIC DNA]</scope>
    <source>
        <strain evidence="2">BEI247</strain>
    </source>
</reference>
<proteinExistence type="predicted"/>
<comment type="caution">
    <text evidence="1">The sequence shown here is derived from an EMBL/GenBank/DDBJ whole genome shotgun (WGS) entry which is preliminary data.</text>
</comment>
<dbReference type="Proteomes" id="UP000287563">
    <property type="component" value="Unassembled WGS sequence"/>
</dbReference>
<dbReference type="EMBL" id="RJLM01000006">
    <property type="protein sequence ID" value="RWX54547.1"/>
    <property type="molecule type" value="Genomic_DNA"/>
</dbReference>
<protein>
    <submittedName>
        <fullName evidence="1">Uncharacterized protein</fullName>
    </submittedName>
</protein>
<gene>
    <name evidence="1" type="ORF">EDI28_15720</name>
</gene>
<organism evidence="1 2">
    <name type="scientific">Photobacterium chitinilyticum</name>
    <dbReference type="NCBI Taxonomy" id="2485123"/>
    <lineage>
        <taxon>Bacteria</taxon>
        <taxon>Pseudomonadati</taxon>
        <taxon>Pseudomonadota</taxon>
        <taxon>Gammaproteobacteria</taxon>
        <taxon>Vibrionales</taxon>
        <taxon>Vibrionaceae</taxon>
        <taxon>Photobacterium</taxon>
    </lineage>
</organism>
<sequence>MHVRQFQSSVLSLITALVLVGCSSTSESFFSSSEYRFHDSAQSFISLNKTRNNGAVVDKGLFYPKSAFSFTYRYCADTPQSASNDIQEFHQLAKRVCDANVGQLIHQDTGTWCVYNPNTVDERPIFYTKISSTELWADLCLDGPFVTLKVIENTEASQEEWYEAAKILGYQPYSPYRKLVTPSELGQLPQPQKEPIATELWNEESQYIYTNIGSVVCLYNRPENSAIGYTYLGTVHSVDSGLVKVAATAKLRGDIRTAPILEQLDWHRMAYITAAANSWFVCG</sequence>
<keyword evidence="2" id="KW-1185">Reference proteome</keyword>
<evidence type="ECO:0000313" key="1">
    <source>
        <dbReference type="EMBL" id="RWX54547.1"/>
    </source>
</evidence>
<dbReference type="OrthoDB" id="5823521at2"/>